<dbReference type="EMBL" id="AP028947">
    <property type="protein sequence ID" value="BET27590.1"/>
    <property type="molecule type" value="Genomic_DNA"/>
</dbReference>
<reference evidence="2 3" key="1">
    <citation type="submission" date="2023-10" db="EMBL/GenBank/DDBJ databases">
        <title>Complete Genome Sequence of Limnobacter thiooxidans CS-K2T, Isolated from freshwater lake sediments in Bavaria, Germany.</title>
        <authorList>
            <person name="Naruki M."/>
            <person name="Watanabe A."/>
            <person name="Warashina T."/>
            <person name="Morita T."/>
            <person name="Arakawa K."/>
        </authorList>
    </citation>
    <scope>NUCLEOTIDE SEQUENCE [LARGE SCALE GENOMIC DNA]</scope>
    <source>
        <strain evidence="2 3">CS-K2</strain>
    </source>
</reference>
<dbReference type="Gene3D" id="3.30.530.20">
    <property type="match status" value="1"/>
</dbReference>
<organism evidence="2 3">
    <name type="scientific">Limnobacter thiooxidans</name>
    <dbReference type="NCBI Taxonomy" id="131080"/>
    <lineage>
        <taxon>Bacteria</taxon>
        <taxon>Pseudomonadati</taxon>
        <taxon>Pseudomonadota</taxon>
        <taxon>Betaproteobacteria</taxon>
        <taxon>Burkholderiales</taxon>
        <taxon>Burkholderiaceae</taxon>
        <taxon>Limnobacter</taxon>
    </lineage>
</organism>
<keyword evidence="1" id="KW-0732">Signal</keyword>
<dbReference type="Proteomes" id="UP001329151">
    <property type="component" value="Chromosome"/>
</dbReference>
<dbReference type="KEGG" id="lto:RGQ30_30910"/>
<dbReference type="AlphaFoldDB" id="A0AA86J9D4"/>
<protein>
    <submittedName>
        <fullName evidence="2">Uncharacterized protein</fullName>
    </submittedName>
</protein>
<evidence type="ECO:0000256" key="1">
    <source>
        <dbReference type="SAM" id="SignalP"/>
    </source>
</evidence>
<keyword evidence="3" id="KW-1185">Reference proteome</keyword>
<dbReference type="InterPro" id="IPR023393">
    <property type="entry name" value="START-like_dom_sf"/>
</dbReference>
<feature type="chain" id="PRO_5045277243" evidence="1">
    <location>
        <begin position="31"/>
        <end position="189"/>
    </location>
</feature>
<sequence length="189" mass="20946">MIKNSSQSRSIQALVLTVLLFTFAHQTAWAAEVQAPIDIQKTVTFKGDFNKLKADFLAKEPLLKLMPNVEQLKPHGQPDTWFYRMKPMGKLGVTHVAEYTAAYRHDTQDNTLVSTWTNIPGTGNADLTGKVVYSPGSNGDIQMSLTMKGSLNKIQVPAVYTMGAGSVTRKIFESNVDQYMKNVVKTYGN</sequence>
<gene>
    <name evidence="2" type="ORF">RGQ30_30910</name>
</gene>
<name>A0AA86J9D4_9BURK</name>
<accession>A0AA86J9D4</accession>
<feature type="signal peptide" evidence="1">
    <location>
        <begin position="1"/>
        <end position="30"/>
    </location>
</feature>
<evidence type="ECO:0000313" key="2">
    <source>
        <dbReference type="EMBL" id="BET27590.1"/>
    </source>
</evidence>
<evidence type="ECO:0000313" key="3">
    <source>
        <dbReference type="Proteomes" id="UP001329151"/>
    </source>
</evidence>
<proteinExistence type="predicted"/>